<proteinExistence type="predicted"/>
<sequence length="134" mass="14705">MRILHLIGVLFLLVALQNCQTFSKLRKPAAPKAAEDSLLFHPGAPVKDAFLDSLSNGIGNSAQLSMVLVPPPAPELLYKWIDGYRVQVFAGLGSLRALQVRQQAATVVTDTVYVLKEKGMYKVQAGDYLYYPQA</sequence>
<dbReference type="Proteomes" id="UP000886124">
    <property type="component" value="Unassembled WGS sequence"/>
</dbReference>
<dbReference type="AlphaFoldDB" id="A0A7V5UFV3"/>
<feature type="non-terminal residue" evidence="1">
    <location>
        <position position="134"/>
    </location>
</feature>
<comment type="caution">
    <text evidence="1">The sequence shown here is derived from an EMBL/GenBank/DDBJ whole genome shotgun (WGS) entry which is preliminary data.</text>
</comment>
<name>A0A7V5UFV3_CALAY</name>
<organism evidence="1">
    <name type="scientific">Caldithrix abyssi</name>
    <dbReference type="NCBI Taxonomy" id="187145"/>
    <lineage>
        <taxon>Bacteria</taxon>
        <taxon>Pseudomonadati</taxon>
        <taxon>Calditrichota</taxon>
        <taxon>Calditrichia</taxon>
        <taxon>Calditrichales</taxon>
        <taxon>Calditrichaceae</taxon>
        <taxon>Caldithrix</taxon>
    </lineage>
</organism>
<evidence type="ECO:0000313" key="1">
    <source>
        <dbReference type="EMBL" id="HHJ53669.1"/>
    </source>
</evidence>
<accession>A0A7V5UFV3</accession>
<gene>
    <name evidence="1" type="ORF">ENJ89_10775</name>
</gene>
<protein>
    <submittedName>
        <fullName evidence="1">Uncharacterized protein</fullName>
    </submittedName>
</protein>
<reference evidence="1" key="1">
    <citation type="journal article" date="2020" name="mSystems">
        <title>Genome- and Community-Level Interaction Insights into Carbon Utilization and Element Cycling Functions of Hydrothermarchaeota in Hydrothermal Sediment.</title>
        <authorList>
            <person name="Zhou Z."/>
            <person name="Liu Y."/>
            <person name="Xu W."/>
            <person name="Pan J."/>
            <person name="Luo Z.H."/>
            <person name="Li M."/>
        </authorList>
    </citation>
    <scope>NUCLEOTIDE SEQUENCE [LARGE SCALE GENOMIC DNA]</scope>
    <source>
        <strain evidence="1">HyVt-527</strain>
    </source>
</reference>
<dbReference type="EMBL" id="DROD01000681">
    <property type="protein sequence ID" value="HHJ53669.1"/>
    <property type="molecule type" value="Genomic_DNA"/>
</dbReference>